<feature type="transmembrane region" description="Helical" evidence="2">
    <location>
        <begin position="151"/>
        <end position="171"/>
    </location>
</feature>
<evidence type="ECO:0000256" key="1">
    <source>
        <dbReference type="SAM" id="MobiDB-lite"/>
    </source>
</evidence>
<feature type="transmembrane region" description="Helical" evidence="2">
    <location>
        <begin position="70"/>
        <end position="90"/>
    </location>
</feature>
<keyword evidence="2" id="KW-1133">Transmembrane helix</keyword>
<dbReference type="AlphaFoldDB" id="A0A8K1CFI1"/>
<feature type="transmembrane region" description="Helical" evidence="2">
    <location>
        <begin position="177"/>
        <end position="197"/>
    </location>
</feature>
<keyword evidence="2" id="KW-0812">Transmembrane</keyword>
<reference evidence="3" key="1">
    <citation type="submission" date="2019-03" db="EMBL/GenBank/DDBJ databases">
        <title>Long read genome sequence of the mycoparasitic Pythium oligandrum ATCC 38472 isolated from sugarbeet rhizosphere.</title>
        <authorList>
            <person name="Gaulin E."/>
        </authorList>
    </citation>
    <scope>NUCLEOTIDE SEQUENCE</scope>
    <source>
        <strain evidence="3">ATCC 38472_TT</strain>
    </source>
</reference>
<dbReference type="EMBL" id="SPLM01000073">
    <property type="protein sequence ID" value="TMW62511.1"/>
    <property type="molecule type" value="Genomic_DNA"/>
</dbReference>
<sequence>MYSSWSTDLREYHAHQRKIVRHFAPHIPDEVLTPLERRYLIVGVTRIVVVFLVPTTVIILRHLWFWKTPVFILVAVISLVELVMAFYRYLVLWPEGREMRWGYWLDIEIAEDCYKLKILGYYHRKIAKFTGRFPSTMPSSEIRRHYRRRGITMSALFTVAYGILLTLLARAGEAKPILIWVLFLLTIGSGMVVFRFIKMHYIELPQVLILRDHPDFALPEVPHAEAIPFARPVESYQATQHATSSNGDTENSSATAL</sequence>
<feature type="region of interest" description="Disordered" evidence="1">
    <location>
        <begin position="238"/>
        <end position="257"/>
    </location>
</feature>
<gene>
    <name evidence="3" type="ORF">Poli38472_005129</name>
</gene>
<feature type="transmembrane region" description="Helical" evidence="2">
    <location>
        <begin position="39"/>
        <end position="64"/>
    </location>
</feature>
<evidence type="ECO:0000313" key="3">
    <source>
        <dbReference type="EMBL" id="TMW62511.1"/>
    </source>
</evidence>
<evidence type="ECO:0000256" key="2">
    <source>
        <dbReference type="SAM" id="Phobius"/>
    </source>
</evidence>
<keyword evidence="2" id="KW-0472">Membrane</keyword>
<accession>A0A8K1CFI1</accession>
<protein>
    <submittedName>
        <fullName evidence="3">Uncharacterized protein</fullName>
    </submittedName>
</protein>
<proteinExistence type="predicted"/>
<keyword evidence="4" id="KW-1185">Reference proteome</keyword>
<dbReference type="Proteomes" id="UP000794436">
    <property type="component" value="Unassembled WGS sequence"/>
</dbReference>
<comment type="caution">
    <text evidence="3">The sequence shown here is derived from an EMBL/GenBank/DDBJ whole genome shotgun (WGS) entry which is preliminary data.</text>
</comment>
<dbReference type="OrthoDB" id="57935at2759"/>
<organism evidence="3 4">
    <name type="scientific">Pythium oligandrum</name>
    <name type="common">Mycoparasitic fungus</name>
    <dbReference type="NCBI Taxonomy" id="41045"/>
    <lineage>
        <taxon>Eukaryota</taxon>
        <taxon>Sar</taxon>
        <taxon>Stramenopiles</taxon>
        <taxon>Oomycota</taxon>
        <taxon>Peronosporomycetes</taxon>
        <taxon>Pythiales</taxon>
        <taxon>Pythiaceae</taxon>
        <taxon>Pythium</taxon>
    </lineage>
</organism>
<name>A0A8K1CFI1_PYTOL</name>
<evidence type="ECO:0000313" key="4">
    <source>
        <dbReference type="Proteomes" id="UP000794436"/>
    </source>
</evidence>